<evidence type="ECO:0000313" key="2">
    <source>
        <dbReference type="Proteomes" id="UP000256345"/>
    </source>
</evidence>
<proteinExistence type="predicted"/>
<dbReference type="EMBL" id="QUMU01000011">
    <property type="protein sequence ID" value="REG26623.1"/>
    <property type="molecule type" value="Genomic_DNA"/>
</dbReference>
<reference evidence="1 2" key="1">
    <citation type="submission" date="2018-08" db="EMBL/GenBank/DDBJ databases">
        <title>Genomic Encyclopedia of Archaeal and Bacterial Type Strains, Phase II (KMG-II): from individual species to whole genera.</title>
        <authorList>
            <person name="Goeker M."/>
        </authorList>
    </citation>
    <scope>NUCLEOTIDE SEQUENCE [LARGE SCALE GENOMIC DNA]</scope>
    <source>
        <strain evidence="1 2">DSM 2261</strain>
    </source>
</reference>
<sequence length="191" mass="20973">MSVKSPMGPPMGPVCARCPVVLGASCCEVKEDEQLATLTRSDIERMVAHTRLSPRRFVAEEYLTEEEAAEYEARRPLYRGYFRKGPVRLTLVTRAGACVFHEKGRGCGLPADVRPVACRLYPFERWPDGSWSVQMSRYGDLAEARAGGGACLGVEEAESMEDVLAAFGTTRESVESLGEQLAEETRAHGRG</sequence>
<organism evidence="1 2">
    <name type="scientific">Archangium gephyra</name>
    <dbReference type="NCBI Taxonomy" id="48"/>
    <lineage>
        <taxon>Bacteria</taxon>
        <taxon>Pseudomonadati</taxon>
        <taxon>Myxococcota</taxon>
        <taxon>Myxococcia</taxon>
        <taxon>Myxococcales</taxon>
        <taxon>Cystobacterineae</taxon>
        <taxon>Archangiaceae</taxon>
        <taxon>Archangium</taxon>
    </lineage>
</organism>
<protein>
    <recommendedName>
        <fullName evidence="3">YkgJ family cysteine cluster protein</fullName>
    </recommendedName>
</protein>
<keyword evidence="2" id="KW-1185">Reference proteome</keyword>
<dbReference type="Proteomes" id="UP000256345">
    <property type="component" value="Unassembled WGS sequence"/>
</dbReference>
<evidence type="ECO:0008006" key="3">
    <source>
        <dbReference type="Google" id="ProtNLM"/>
    </source>
</evidence>
<gene>
    <name evidence="1" type="ORF">ATI61_111173</name>
</gene>
<accession>A0ABX9JT16</accession>
<evidence type="ECO:0000313" key="1">
    <source>
        <dbReference type="EMBL" id="REG26623.1"/>
    </source>
</evidence>
<comment type="caution">
    <text evidence="1">The sequence shown here is derived from an EMBL/GenBank/DDBJ whole genome shotgun (WGS) entry which is preliminary data.</text>
</comment>
<name>A0ABX9JT16_9BACT</name>